<feature type="region of interest" description="tRNA (mnm(5)s(2)U34)-methyltransferase" evidence="10">
    <location>
        <begin position="1"/>
        <end position="232"/>
    </location>
</feature>
<comment type="caution">
    <text evidence="13">The sequence shown here is derived from an EMBL/GenBank/DDBJ whole genome shotgun (WGS) entry which is preliminary data.</text>
</comment>
<evidence type="ECO:0000313" key="14">
    <source>
        <dbReference type="Proteomes" id="UP000064243"/>
    </source>
</evidence>
<feature type="domain" description="MnmC-like methyltransferase" evidence="12">
    <location>
        <begin position="110"/>
        <end position="229"/>
    </location>
</feature>
<dbReference type="RefSeq" id="WP_059754996.1">
    <property type="nucleotide sequence ID" value="NZ_LDUG01000021.1"/>
</dbReference>
<evidence type="ECO:0000313" key="13">
    <source>
        <dbReference type="EMBL" id="KVW96112.1"/>
    </source>
</evidence>
<dbReference type="Pfam" id="PF01266">
    <property type="entry name" value="DAO"/>
    <property type="match status" value="1"/>
</dbReference>
<dbReference type="AlphaFoldDB" id="A0A106BP85"/>
<evidence type="ECO:0000256" key="10">
    <source>
        <dbReference type="HAMAP-Rule" id="MF_01102"/>
    </source>
</evidence>
<dbReference type="NCBIfam" id="NF002481">
    <property type="entry name" value="PRK01747.1-2"/>
    <property type="match status" value="1"/>
</dbReference>
<dbReference type="EMBL" id="LDUG01000021">
    <property type="protein sequence ID" value="KVW96112.1"/>
    <property type="molecule type" value="Genomic_DNA"/>
</dbReference>
<dbReference type="InterPro" id="IPR036188">
    <property type="entry name" value="FAD/NAD-bd_sf"/>
</dbReference>
<keyword evidence="9 10" id="KW-0511">Multifunctional enzyme</keyword>
<accession>A0A106BP85</accession>
<comment type="similarity">
    <text evidence="10">In the N-terminal section; belongs to the methyltransferase superfamily. tRNA (mnm(5)s(2)U34)-methyltransferase family.</text>
</comment>
<evidence type="ECO:0000256" key="1">
    <source>
        <dbReference type="ARBA" id="ARBA00022490"/>
    </source>
</evidence>
<keyword evidence="5 10" id="KW-0949">S-adenosyl-L-methionine</keyword>
<keyword evidence="1 10" id="KW-0963">Cytoplasm</keyword>
<evidence type="ECO:0000259" key="11">
    <source>
        <dbReference type="Pfam" id="PF01266"/>
    </source>
</evidence>
<dbReference type="GO" id="GO:0050660">
    <property type="term" value="F:flavin adenine dinucleotide binding"/>
    <property type="evidence" value="ECO:0007669"/>
    <property type="project" value="UniProtKB-UniRule"/>
</dbReference>
<dbReference type="STRING" id="1123392.GCA_000376425_03504"/>
<evidence type="ECO:0000256" key="3">
    <source>
        <dbReference type="ARBA" id="ARBA00022630"/>
    </source>
</evidence>
<sequence length="610" mass="64865">MLKTITPATLEFRDGVPYSAVYGDIYHSADGGAGQARHVFLQGCGLPEQWAGRESFVVLETGFGTGLNFLATWAAWRVDPVRPTRLHFLSVEKYPFRADDLARLHALWPEFSALSSELRANWPALTSGFHRIALDGGRVQLTLMLGDVFDCVPNVQAGVDAFYLDGSAFDGNAGLLQPRLFDELARLAKAGAAAATCTVAAPMQQGLTEAGFVCEARRGHGSKQHCLSARFAGRSNWIESAMPQHVVVVGAGVAGAATAHALAQRGVAVTVLERADSPAQAASGNPVAVFRPVISRDDNRASRLTRAAFLHDLRAWAALGEQVEWSRCGVLHLAKDADAATKQQQALAGTAPPADFARWVELREARELANWPVVAPGVFYPTAGWVVPGSLCRAWLDHPAIQLRTGCAVARVQAVAAGWQVLDRDGAVLAEADAVVLANACDVLSLAPDPAWPLHTVRGQITQLPPGRLPQIQRVIAREGYVAPGGGQLLVGATYEHDDDDITPRTASDLANLARLEAILPGAGERFARDAVSGRASLRATLPDRLPIMGAVSGQPGLFVAAGYASRGVVWAGLLGEALADLMTQHPLPLEAELMQAIGPARFTRAKPAR</sequence>
<dbReference type="InterPro" id="IPR006076">
    <property type="entry name" value="FAD-dep_OxRdtase"/>
</dbReference>
<evidence type="ECO:0000256" key="9">
    <source>
        <dbReference type="ARBA" id="ARBA00023268"/>
    </source>
</evidence>
<dbReference type="EC" id="2.1.1.61" evidence="10"/>
<dbReference type="NCBIfam" id="TIGR03197">
    <property type="entry name" value="MnmC_Cterm"/>
    <property type="match status" value="1"/>
</dbReference>
<reference evidence="13 14" key="1">
    <citation type="journal article" date="2015" name="Appl. Environ. Microbiol.">
        <title>Aerobic and Anaerobic Thiosulfate Oxidation by a Cold-Adapted, Subglacial Chemoautotroph.</title>
        <authorList>
            <person name="Harrold Z.R."/>
            <person name="Skidmore M.L."/>
            <person name="Hamilton T.L."/>
            <person name="Desch L."/>
            <person name="Amada K."/>
            <person name="van Gelder W."/>
            <person name="Glover K."/>
            <person name="Roden E.E."/>
            <person name="Boyd E.S."/>
        </authorList>
    </citation>
    <scope>NUCLEOTIDE SEQUENCE [LARGE SCALE GENOMIC DNA]</scope>
    <source>
        <strain evidence="13 14">RG</strain>
    </source>
</reference>
<comment type="similarity">
    <text evidence="10">In the C-terminal section; belongs to the DAO family.</text>
</comment>
<evidence type="ECO:0000256" key="6">
    <source>
        <dbReference type="ARBA" id="ARBA00022694"/>
    </source>
</evidence>
<comment type="function">
    <text evidence="10">Catalyzes the last two steps in the biosynthesis of 5-methylaminomethyl-2-thiouridine (mnm(5)s(2)U) at the wobble position (U34) in tRNA. Catalyzes the FAD-dependent demodification of cmnm(5)s(2)U34 to nm(5)s(2)U34, followed by the transfer of a methyl group from S-adenosyl-L-methionine to nm(5)s(2)U34, to form mnm(5)s(2)U34.</text>
</comment>
<evidence type="ECO:0000259" key="12">
    <source>
        <dbReference type="Pfam" id="PF05430"/>
    </source>
</evidence>
<dbReference type="EC" id="1.5.-.-" evidence="10"/>
<keyword evidence="14" id="KW-1185">Reference proteome</keyword>
<dbReference type="Gene3D" id="3.30.9.10">
    <property type="entry name" value="D-Amino Acid Oxidase, subunit A, domain 2"/>
    <property type="match status" value="1"/>
</dbReference>
<dbReference type="SUPFAM" id="SSF51905">
    <property type="entry name" value="FAD/NAD(P)-binding domain"/>
    <property type="match status" value="1"/>
</dbReference>
<proteinExistence type="inferred from homology"/>
<comment type="subcellular location">
    <subcellularLocation>
        <location evidence="10">Cytoplasm</location>
    </subcellularLocation>
</comment>
<keyword evidence="2 10" id="KW-0489">Methyltransferase</keyword>
<dbReference type="InterPro" id="IPR008471">
    <property type="entry name" value="MnmC-like_methylTransf"/>
</dbReference>
<dbReference type="GO" id="GO:0004808">
    <property type="term" value="F:tRNA (5-methylaminomethyl-2-thiouridylate)(34)-methyltransferase activity"/>
    <property type="evidence" value="ECO:0007669"/>
    <property type="project" value="UniProtKB-EC"/>
</dbReference>
<protein>
    <recommendedName>
        <fullName evidence="10">tRNA 5-methylaminomethyl-2-thiouridine biosynthesis bifunctional protein MnmC</fullName>
        <shortName evidence="10">tRNA mnm(5)s(2)U biosynthesis bifunctional protein</shortName>
    </recommendedName>
    <domain>
        <recommendedName>
            <fullName evidence="10">tRNA (mnm(5)s(2)U34)-methyltransferase</fullName>
            <ecNumber evidence="10">2.1.1.61</ecNumber>
        </recommendedName>
    </domain>
    <domain>
        <recommendedName>
            <fullName evidence="10">FAD-dependent cmnm(5)s(2)U34 oxidoreductase</fullName>
            <ecNumber evidence="10">1.5.-.-</ecNumber>
        </recommendedName>
    </domain>
</protein>
<dbReference type="SUPFAM" id="SSF54373">
    <property type="entry name" value="FAD-linked reductases, C-terminal domain"/>
    <property type="match status" value="1"/>
</dbReference>
<dbReference type="GO" id="GO:0005737">
    <property type="term" value="C:cytoplasm"/>
    <property type="evidence" value="ECO:0007669"/>
    <property type="project" value="UniProtKB-SubCell"/>
</dbReference>
<dbReference type="GO" id="GO:0002097">
    <property type="term" value="P:tRNA wobble base modification"/>
    <property type="evidence" value="ECO:0007669"/>
    <property type="project" value="UniProtKB-UniRule"/>
</dbReference>
<dbReference type="InterPro" id="IPR029063">
    <property type="entry name" value="SAM-dependent_MTases_sf"/>
</dbReference>
<evidence type="ECO:0000256" key="4">
    <source>
        <dbReference type="ARBA" id="ARBA00022679"/>
    </source>
</evidence>
<organism evidence="13 14">
    <name type="scientific">Thiobacillus denitrificans</name>
    <dbReference type="NCBI Taxonomy" id="36861"/>
    <lineage>
        <taxon>Bacteria</taxon>
        <taxon>Pseudomonadati</taxon>
        <taxon>Pseudomonadota</taxon>
        <taxon>Betaproteobacteria</taxon>
        <taxon>Nitrosomonadales</taxon>
        <taxon>Thiobacillaceae</taxon>
        <taxon>Thiobacillus</taxon>
    </lineage>
</organism>
<dbReference type="HAMAP" id="MF_01102">
    <property type="entry name" value="MnmC"/>
    <property type="match status" value="1"/>
</dbReference>
<keyword evidence="3 10" id="KW-0285">Flavoprotein</keyword>
<keyword evidence="4 10" id="KW-0808">Transferase</keyword>
<comment type="cofactor">
    <cofactor evidence="10">
        <name>FAD</name>
        <dbReference type="ChEBI" id="CHEBI:57692"/>
    </cofactor>
</comment>
<evidence type="ECO:0000256" key="8">
    <source>
        <dbReference type="ARBA" id="ARBA00023002"/>
    </source>
</evidence>
<dbReference type="PANTHER" id="PTHR13847:SF283">
    <property type="entry name" value="TRNA 5-METHYLAMINOMETHYL-2-THIOURIDINE BIOSYNTHESIS BIFUNCTIONAL PROTEIN MNMC"/>
    <property type="match status" value="1"/>
</dbReference>
<evidence type="ECO:0000256" key="2">
    <source>
        <dbReference type="ARBA" id="ARBA00022603"/>
    </source>
</evidence>
<dbReference type="Proteomes" id="UP000064243">
    <property type="component" value="Unassembled WGS sequence"/>
</dbReference>
<dbReference type="OrthoDB" id="9786494at2"/>
<dbReference type="PANTHER" id="PTHR13847">
    <property type="entry name" value="SARCOSINE DEHYDROGENASE-RELATED"/>
    <property type="match status" value="1"/>
</dbReference>
<dbReference type="NCBIfam" id="NF033855">
    <property type="entry name" value="tRNA_MNMC2"/>
    <property type="match status" value="1"/>
</dbReference>
<keyword evidence="6 10" id="KW-0819">tRNA processing</keyword>
<dbReference type="Gene3D" id="3.40.50.150">
    <property type="entry name" value="Vaccinia Virus protein VP39"/>
    <property type="match status" value="1"/>
</dbReference>
<comment type="catalytic activity">
    <reaction evidence="10">
        <text>5-aminomethyl-2-thiouridine(34) in tRNA + S-adenosyl-L-methionine = 5-methylaminomethyl-2-thiouridine(34) in tRNA + S-adenosyl-L-homocysteine + H(+)</text>
        <dbReference type="Rhea" id="RHEA:19569"/>
        <dbReference type="Rhea" id="RHEA-COMP:10195"/>
        <dbReference type="Rhea" id="RHEA-COMP:10197"/>
        <dbReference type="ChEBI" id="CHEBI:15378"/>
        <dbReference type="ChEBI" id="CHEBI:57856"/>
        <dbReference type="ChEBI" id="CHEBI:59789"/>
        <dbReference type="ChEBI" id="CHEBI:74454"/>
        <dbReference type="ChEBI" id="CHEBI:74455"/>
        <dbReference type="EC" id="2.1.1.61"/>
    </reaction>
</comment>
<dbReference type="GO" id="GO:0016645">
    <property type="term" value="F:oxidoreductase activity, acting on the CH-NH group of donors"/>
    <property type="evidence" value="ECO:0007669"/>
    <property type="project" value="InterPro"/>
</dbReference>
<keyword evidence="8 10" id="KW-0560">Oxidoreductase</keyword>
<feature type="region of interest" description="FAD-dependent cmnm(5)s(2)U34 oxidoreductase" evidence="10">
    <location>
        <begin position="249"/>
        <end position="610"/>
    </location>
</feature>
<dbReference type="InterPro" id="IPR017610">
    <property type="entry name" value="tRNA_S-uridine_synth_MnmC_C"/>
</dbReference>
<dbReference type="InterPro" id="IPR023032">
    <property type="entry name" value="tRNA_MAMT_biosynth_bifunc_MnmC"/>
</dbReference>
<dbReference type="GO" id="GO:0032259">
    <property type="term" value="P:methylation"/>
    <property type="evidence" value="ECO:0007669"/>
    <property type="project" value="UniProtKB-KW"/>
</dbReference>
<feature type="domain" description="FAD dependent oxidoreductase" evidence="11">
    <location>
        <begin position="245"/>
        <end position="582"/>
    </location>
</feature>
<evidence type="ECO:0000256" key="7">
    <source>
        <dbReference type="ARBA" id="ARBA00022827"/>
    </source>
</evidence>
<dbReference type="Gene3D" id="3.50.50.60">
    <property type="entry name" value="FAD/NAD(P)-binding domain"/>
    <property type="match status" value="1"/>
</dbReference>
<name>A0A106BP85_THIDE</name>
<dbReference type="PATRIC" id="fig|36861.3.peg.1414"/>
<gene>
    <name evidence="10" type="primary">mnmC</name>
    <name evidence="13" type="ORF">ABW22_08780</name>
</gene>
<keyword evidence="7 10" id="KW-0274">FAD</keyword>
<dbReference type="NCBIfam" id="NF002483">
    <property type="entry name" value="PRK01747.1-4"/>
    <property type="match status" value="1"/>
</dbReference>
<dbReference type="Pfam" id="PF05430">
    <property type="entry name" value="Methyltransf_30"/>
    <property type="match status" value="1"/>
</dbReference>
<dbReference type="InterPro" id="IPR047785">
    <property type="entry name" value="tRNA_MNMC2"/>
</dbReference>
<evidence type="ECO:0000256" key="5">
    <source>
        <dbReference type="ARBA" id="ARBA00022691"/>
    </source>
</evidence>